<dbReference type="GO" id="GO:0016020">
    <property type="term" value="C:membrane"/>
    <property type="evidence" value="ECO:0007669"/>
    <property type="project" value="UniProtKB-SubCell"/>
</dbReference>
<keyword evidence="7" id="KW-0479">Metal-binding</keyword>
<comment type="similarity">
    <text evidence="4">Belongs to the neutral sphingomyelinase family.</text>
</comment>
<dbReference type="Pfam" id="PF03372">
    <property type="entry name" value="Exo_endo_phos"/>
    <property type="match status" value="1"/>
</dbReference>
<keyword evidence="13 14" id="KW-0472">Membrane</keyword>
<dbReference type="InterPro" id="IPR038772">
    <property type="entry name" value="Sph/SMPD2-like"/>
</dbReference>
<comment type="pathway">
    <text evidence="2">Lipid metabolism; sphingolipid metabolism.</text>
</comment>
<dbReference type="AlphaFoldDB" id="A0A813V420"/>
<dbReference type="InterPro" id="IPR005135">
    <property type="entry name" value="Endo/exonuclease/phosphatase"/>
</dbReference>
<reference evidence="16" key="1">
    <citation type="submission" date="2021-02" db="EMBL/GenBank/DDBJ databases">
        <authorList>
            <person name="Nowell W R."/>
        </authorList>
    </citation>
    <scope>NUCLEOTIDE SEQUENCE</scope>
</reference>
<dbReference type="EMBL" id="CAJNOR010000193">
    <property type="protein sequence ID" value="CAF0834862.1"/>
    <property type="molecule type" value="Genomic_DNA"/>
</dbReference>
<dbReference type="Gene3D" id="3.60.10.10">
    <property type="entry name" value="Endonuclease/exonuclease/phosphatase"/>
    <property type="match status" value="1"/>
</dbReference>
<keyword evidence="9" id="KW-0460">Magnesium</keyword>
<organism evidence="16 17">
    <name type="scientific">Adineta ricciae</name>
    <name type="common">Rotifer</name>
    <dbReference type="NCBI Taxonomy" id="249248"/>
    <lineage>
        <taxon>Eukaryota</taxon>
        <taxon>Metazoa</taxon>
        <taxon>Spiralia</taxon>
        <taxon>Gnathifera</taxon>
        <taxon>Rotifera</taxon>
        <taxon>Eurotatoria</taxon>
        <taxon>Bdelloidea</taxon>
        <taxon>Adinetida</taxon>
        <taxon>Adinetidae</taxon>
        <taxon>Adineta</taxon>
    </lineage>
</organism>
<evidence type="ECO:0000256" key="13">
    <source>
        <dbReference type="ARBA" id="ARBA00023136"/>
    </source>
</evidence>
<protein>
    <recommendedName>
        <fullName evidence="5">sphingomyelin phosphodiesterase</fullName>
        <ecNumber evidence="5">3.1.4.12</ecNumber>
    </recommendedName>
</protein>
<evidence type="ECO:0000259" key="15">
    <source>
        <dbReference type="Pfam" id="PF03372"/>
    </source>
</evidence>
<comment type="pathway">
    <text evidence="3">Sphingolipid metabolism.</text>
</comment>
<dbReference type="GO" id="GO:0004767">
    <property type="term" value="F:sphingomyelin phosphodiesterase activity"/>
    <property type="evidence" value="ECO:0007669"/>
    <property type="project" value="UniProtKB-EC"/>
</dbReference>
<name>A0A813V420_ADIRI</name>
<comment type="subcellular location">
    <subcellularLocation>
        <location evidence="1">Membrane</location>
        <topology evidence="1">Multi-pass membrane protein</topology>
    </subcellularLocation>
</comment>
<evidence type="ECO:0000256" key="10">
    <source>
        <dbReference type="ARBA" id="ARBA00022919"/>
    </source>
</evidence>
<gene>
    <name evidence="16" type="ORF">XAT740_LOCUS4653</name>
</gene>
<keyword evidence="11 14" id="KW-1133">Transmembrane helix</keyword>
<evidence type="ECO:0000256" key="8">
    <source>
        <dbReference type="ARBA" id="ARBA00022801"/>
    </source>
</evidence>
<evidence type="ECO:0000256" key="9">
    <source>
        <dbReference type="ARBA" id="ARBA00022842"/>
    </source>
</evidence>
<evidence type="ECO:0000256" key="3">
    <source>
        <dbReference type="ARBA" id="ARBA00004991"/>
    </source>
</evidence>
<dbReference type="SUPFAM" id="SSF56219">
    <property type="entry name" value="DNase I-like"/>
    <property type="match status" value="1"/>
</dbReference>
<evidence type="ECO:0000256" key="2">
    <source>
        <dbReference type="ARBA" id="ARBA00004760"/>
    </source>
</evidence>
<keyword evidence="8" id="KW-0378">Hydrolase</keyword>
<dbReference type="InterPro" id="IPR036691">
    <property type="entry name" value="Endo/exonu/phosph_ase_sf"/>
</dbReference>
<dbReference type="PANTHER" id="PTHR16320">
    <property type="entry name" value="SPHINGOMYELINASE FAMILY MEMBER"/>
    <property type="match status" value="1"/>
</dbReference>
<comment type="caution">
    <text evidence="16">The sequence shown here is derived from an EMBL/GenBank/DDBJ whole genome shotgun (WGS) entry which is preliminary data.</text>
</comment>
<evidence type="ECO:0000256" key="6">
    <source>
        <dbReference type="ARBA" id="ARBA00022692"/>
    </source>
</evidence>
<dbReference type="PANTHER" id="PTHR16320:SF24">
    <property type="entry name" value="PHOSPHODIESTERASE, PUTATIVE-RELATED"/>
    <property type="match status" value="1"/>
</dbReference>
<keyword evidence="10" id="KW-0746">Sphingolipid metabolism</keyword>
<dbReference type="Proteomes" id="UP000663828">
    <property type="component" value="Unassembled WGS sequence"/>
</dbReference>
<evidence type="ECO:0000313" key="16">
    <source>
        <dbReference type="EMBL" id="CAF0834862.1"/>
    </source>
</evidence>
<evidence type="ECO:0000256" key="12">
    <source>
        <dbReference type="ARBA" id="ARBA00023098"/>
    </source>
</evidence>
<sequence length="405" mass="46247">MQLRVLTLNIWGVHFVAKLIDQRIQALVEHLTNPDVDYDIIGLQEVWSKSDYKYLCSQLKSIYPHSYYFLSGLIGSGCCIFSKHPIIGVFEHRYTLNGFPHKIQHGDWFCGKLIGLCKILVNGYVVNVYNTHLHANYHHVIPKDIYLGHRICQAYELIQFIESTSAADTTDMTILLGDLNLTSDDLGFKLIQGILQLNDSFLQRINKDVFDPAVGNNGKTCDLLDNPYVKPHPYQGEGQRIDYILYKARNDSAKCIEAYPTLHKVPNSPTGLYYSDHLAVYALFEVEKKTCSQKTSDNQIQKSLDEETRENLRAACIIVEESIQRIQRHRLFCLLLVIFLIFVLFSFNGNPLSNGYLYLILIFVKNLLSLIGIAFAVWLFAVGKPVERNALNAMQNSTYLRLNNS</sequence>
<keyword evidence="6 14" id="KW-0812">Transmembrane</keyword>
<dbReference type="GO" id="GO:0006665">
    <property type="term" value="P:sphingolipid metabolic process"/>
    <property type="evidence" value="ECO:0007669"/>
    <property type="project" value="UniProtKB-KW"/>
</dbReference>
<evidence type="ECO:0000256" key="4">
    <source>
        <dbReference type="ARBA" id="ARBA00006335"/>
    </source>
</evidence>
<feature type="domain" description="Endonuclease/exonuclease/phosphatase" evidence="15">
    <location>
        <begin position="6"/>
        <end position="277"/>
    </location>
</feature>
<dbReference type="GO" id="GO:0046872">
    <property type="term" value="F:metal ion binding"/>
    <property type="evidence" value="ECO:0007669"/>
    <property type="project" value="UniProtKB-KW"/>
</dbReference>
<proteinExistence type="inferred from homology"/>
<feature type="transmembrane region" description="Helical" evidence="14">
    <location>
        <begin position="331"/>
        <end position="349"/>
    </location>
</feature>
<evidence type="ECO:0000313" key="17">
    <source>
        <dbReference type="Proteomes" id="UP000663828"/>
    </source>
</evidence>
<keyword evidence="17" id="KW-1185">Reference proteome</keyword>
<evidence type="ECO:0000256" key="7">
    <source>
        <dbReference type="ARBA" id="ARBA00022723"/>
    </source>
</evidence>
<keyword evidence="12" id="KW-0443">Lipid metabolism</keyword>
<feature type="transmembrane region" description="Helical" evidence="14">
    <location>
        <begin position="355"/>
        <end position="381"/>
    </location>
</feature>
<evidence type="ECO:0000256" key="11">
    <source>
        <dbReference type="ARBA" id="ARBA00022989"/>
    </source>
</evidence>
<evidence type="ECO:0000256" key="14">
    <source>
        <dbReference type="SAM" id="Phobius"/>
    </source>
</evidence>
<dbReference type="EC" id="3.1.4.12" evidence="5"/>
<evidence type="ECO:0000256" key="5">
    <source>
        <dbReference type="ARBA" id="ARBA00012369"/>
    </source>
</evidence>
<evidence type="ECO:0000256" key="1">
    <source>
        <dbReference type="ARBA" id="ARBA00004141"/>
    </source>
</evidence>
<accession>A0A813V420</accession>